<feature type="transmembrane region" description="Helical" evidence="2">
    <location>
        <begin position="842"/>
        <end position="865"/>
    </location>
</feature>
<gene>
    <name evidence="3" type="ORF">I3842_10G012800</name>
</gene>
<evidence type="ECO:0000313" key="3">
    <source>
        <dbReference type="EMBL" id="KAG6690385.1"/>
    </source>
</evidence>
<sequence length="909" mass="102020">MSMKLQHDRFFRSSSSDPWLSGKPIRTRTSFKQVANLDHLLVNWGSLRKRYAIRLALLERNNYTFNHRSVGYRNNYLTSHKSRKMGHLCPLASADDGVTVNGSPQATTSGEMDGMRAKLSQSLQGEDGLVQSLHEAARIFELEIKQQDSLLKISWFSTAWLGVDRNAWMKTLSYQASVYSLLQAASEISSRGDGKDRDINRIVQKSLLRLSAPLESLIRDKLSAKQPEAFEWFWSKQVPVSMTSFANYFEGNVRFTAVCGKVMSLGSGNATDVSLLMLALTCIAAITKLGPAKVSCPQLFSMIPEITGRLMDSLVDFIPIRQAYDSMKDIGLCREFLAHFGPRAAACRVNNDWNSEEVIFWVNLVQKQLQRAIDREKIWSRLTTSESIEVLERDLAIFGFFIALGRSTKSFLSTSGYDVIDDPIEGFIRYLIGGSVLYYPQLSSISSYQLYVEVVCEELDWLPFYPGNIGTQGQLHGHKSKREGPPNAEAISLIIDVCSHWMQSFIKHSKWLEKPSNVKAAKFLSRGHNKLTECMEDLGMLKNDLVESNNKSSFERRGSKTYLPTEKESDSFDKALESVEGALIRLEKLLQELHVSSSSSGKEHLKAACSDLEKIRKLKKEAEFFEASFRAKAASLQQGDGDRNSQTSLGGKQPYLKGKKRNSTNVVLGKSNRLVNKSDGSWSSFFMRPPAMKPGPESTMDGSENGCVGQTSSNIDVPDSESNEMWRFELLRNELIELEKRVQRSTDQSDNEEEYNVTDDGAKYHADARDSQLIQVQKKKSIIEKSFVKLKETSTDVWQGTQLLAIDVAASMGLLRRVLVGDELTEKEKKAFRRTMTDLASVVPIGVLMLLPVTAVGHAAMLAAIQRYVPALIPSTYGPERLDLLRQLEKVKEMETSEENPNENSEELA</sequence>
<reference evidence="3" key="1">
    <citation type="submission" date="2021-01" db="EMBL/GenBank/DDBJ databases">
        <authorList>
            <person name="Lovell J.T."/>
            <person name="Bentley N."/>
            <person name="Bhattarai G."/>
            <person name="Jenkins J.W."/>
            <person name="Sreedasyam A."/>
            <person name="Alarcon Y."/>
            <person name="Bock C."/>
            <person name="Boston L."/>
            <person name="Carlson J."/>
            <person name="Cervantes K."/>
            <person name="Clermont K."/>
            <person name="Krom N."/>
            <person name="Kubenka K."/>
            <person name="Mamidi S."/>
            <person name="Mattison C."/>
            <person name="Monteros M."/>
            <person name="Pisani C."/>
            <person name="Plott C."/>
            <person name="Rajasekar S."/>
            <person name="Rhein H.S."/>
            <person name="Rohla C."/>
            <person name="Song M."/>
            <person name="Hilaire R.S."/>
            <person name="Shu S."/>
            <person name="Wells L."/>
            <person name="Wang X."/>
            <person name="Webber J."/>
            <person name="Heerema R.J."/>
            <person name="Klein P."/>
            <person name="Conner P."/>
            <person name="Grauke L."/>
            <person name="Grimwood J."/>
            <person name="Schmutz J."/>
            <person name="Randall J.J."/>
        </authorList>
    </citation>
    <scope>NUCLEOTIDE SEQUENCE</scope>
    <source>
        <tissue evidence="3">Leaf</tissue>
    </source>
</reference>
<name>A0A922DT72_CARIL</name>
<dbReference type="InterPro" id="IPR044202">
    <property type="entry name" value="LETM1/MDM38-like"/>
</dbReference>
<dbReference type="EMBL" id="CM031834">
    <property type="protein sequence ID" value="KAG6690385.1"/>
    <property type="molecule type" value="Genomic_DNA"/>
</dbReference>
<comment type="caution">
    <text evidence="3">The sequence shown here is derived from an EMBL/GenBank/DDBJ whole genome shotgun (WGS) entry which is preliminary data.</text>
</comment>
<dbReference type="AlphaFoldDB" id="A0A922DT72"/>
<evidence type="ECO:0000256" key="1">
    <source>
        <dbReference type="SAM" id="MobiDB-lite"/>
    </source>
</evidence>
<keyword evidence="2" id="KW-0812">Transmembrane</keyword>
<evidence type="ECO:0008006" key="5">
    <source>
        <dbReference type="Google" id="ProtNLM"/>
    </source>
</evidence>
<evidence type="ECO:0000313" key="4">
    <source>
        <dbReference type="Proteomes" id="UP000811246"/>
    </source>
</evidence>
<protein>
    <recommendedName>
        <fullName evidence="5">LETM1-like protein</fullName>
    </recommendedName>
</protein>
<feature type="region of interest" description="Disordered" evidence="1">
    <location>
        <begin position="635"/>
        <end position="662"/>
    </location>
</feature>
<organism evidence="3 4">
    <name type="scientific">Carya illinoinensis</name>
    <name type="common">Pecan</name>
    <dbReference type="NCBI Taxonomy" id="32201"/>
    <lineage>
        <taxon>Eukaryota</taxon>
        <taxon>Viridiplantae</taxon>
        <taxon>Streptophyta</taxon>
        <taxon>Embryophyta</taxon>
        <taxon>Tracheophyta</taxon>
        <taxon>Spermatophyta</taxon>
        <taxon>Magnoliopsida</taxon>
        <taxon>eudicotyledons</taxon>
        <taxon>Gunneridae</taxon>
        <taxon>Pentapetalae</taxon>
        <taxon>rosids</taxon>
        <taxon>fabids</taxon>
        <taxon>Fagales</taxon>
        <taxon>Juglandaceae</taxon>
        <taxon>Carya</taxon>
    </lineage>
</organism>
<keyword evidence="2" id="KW-0472">Membrane</keyword>
<dbReference type="GO" id="GO:0005743">
    <property type="term" value="C:mitochondrial inner membrane"/>
    <property type="evidence" value="ECO:0007669"/>
    <property type="project" value="InterPro"/>
</dbReference>
<dbReference type="PANTHER" id="PTHR14009:SF9">
    <property type="entry name" value="LETM1-LIKE PROTEIN"/>
    <property type="match status" value="1"/>
</dbReference>
<evidence type="ECO:0000256" key="2">
    <source>
        <dbReference type="SAM" id="Phobius"/>
    </source>
</evidence>
<dbReference type="PANTHER" id="PTHR14009">
    <property type="entry name" value="LEUCINE ZIPPER-EF-HAND CONTAINING TRANSMEMBRANE PROTEIN"/>
    <property type="match status" value="1"/>
</dbReference>
<keyword evidence="2" id="KW-1133">Transmembrane helix</keyword>
<dbReference type="Proteomes" id="UP000811246">
    <property type="component" value="Chromosome 10"/>
</dbReference>
<proteinExistence type="predicted"/>
<accession>A0A922DT72</accession>
<dbReference type="GO" id="GO:0030003">
    <property type="term" value="P:intracellular monoatomic cation homeostasis"/>
    <property type="evidence" value="ECO:0007669"/>
    <property type="project" value="TreeGrafter"/>
</dbReference>